<comment type="subcellular location">
    <subcellularLocation>
        <location evidence="1">Cell envelope</location>
    </subcellularLocation>
</comment>
<keyword evidence="4 6" id="KW-0732">Signal</keyword>
<accession>A0ABW1ILC1</accession>
<dbReference type="RefSeq" id="WP_379893147.1">
    <property type="nucleotide sequence ID" value="NZ_CBCSCT010000031.1"/>
</dbReference>
<keyword evidence="8" id="KW-1185">Reference proteome</keyword>
<dbReference type="EMBL" id="JBHSQV010000033">
    <property type="protein sequence ID" value="MFC5985876.1"/>
    <property type="molecule type" value="Genomic_DNA"/>
</dbReference>
<proteinExistence type="inferred from homology"/>
<name>A0ABW1ILC1_9BACL</name>
<dbReference type="PANTHER" id="PTHR43649">
    <property type="entry name" value="ARABINOSE-BINDING PROTEIN-RELATED"/>
    <property type="match status" value="1"/>
</dbReference>
<feature type="chain" id="PRO_5045181610" evidence="6">
    <location>
        <begin position="22"/>
        <end position="459"/>
    </location>
</feature>
<dbReference type="InterPro" id="IPR006059">
    <property type="entry name" value="SBP"/>
</dbReference>
<feature type="signal peptide" evidence="6">
    <location>
        <begin position="1"/>
        <end position="21"/>
    </location>
</feature>
<dbReference type="SUPFAM" id="SSF53850">
    <property type="entry name" value="Periplasmic binding protein-like II"/>
    <property type="match status" value="1"/>
</dbReference>
<organism evidence="7 8">
    <name type="scientific">Marinicrinis lubricantis</name>
    <dbReference type="NCBI Taxonomy" id="2086470"/>
    <lineage>
        <taxon>Bacteria</taxon>
        <taxon>Bacillati</taxon>
        <taxon>Bacillota</taxon>
        <taxon>Bacilli</taxon>
        <taxon>Bacillales</taxon>
        <taxon>Paenibacillaceae</taxon>
    </lineage>
</organism>
<dbReference type="InterPro" id="IPR050490">
    <property type="entry name" value="Bact_solute-bd_prot1"/>
</dbReference>
<evidence type="ECO:0000256" key="2">
    <source>
        <dbReference type="ARBA" id="ARBA00008520"/>
    </source>
</evidence>
<evidence type="ECO:0000256" key="4">
    <source>
        <dbReference type="ARBA" id="ARBA00022729"/>
    </source>
</evidence>
<feature type="compositionally biased region" description="Low complexity" evidence="5">
    <location>
        <begin position="36"/>
        <end position="50"/>
    </location>
</feature>
<reference evidence="8" key="1">
    <citation type="journal article" date="2019" name="Int. J. Syst. Evol. Microbiol.">
        <title>The Global Catalogue of Microorganisms (GCM) 10K type strain sequencing project: providing services to taxonomists for standard genome sequencing and annotation.</title>
        <authorList>
            <consortium name="The Broad Institute Genomics Platform"/>
            <consortium name="The Broad Institute Genome Sequencing Center for Infectious Disease"/>
            <person name="Wu L."/>
            <person name="Ma J."/>
        </authorList>
    </citation>
    <scope>NUCLEOTIDE SEQUENCE [LARGE SCALE GENOMIC DNA]</scope>
    <source>
        <strain evidence="8">CCM 8749</strain>
    </source>
</reference>
<dbReference type="PROSITE" id="PS51257">
    <property type="entry name" value="PROKAR_LIPOPROTEIN"/>
    <property type="match status" value="1"/>
</dbReference>
<comment type="similarity">
    <text evidence="2">Belongs to the bacterial solute-binding protein 1 family.</text>
</comment>
<evidence type="ECO:0000256" key="3">
    <source>
        <dbReference type="ARBA" id="ARBA00022448"/>
    </source>
</evidence>
<dbReference type="Proteomes" id="UP001596250">
    <property type="component" value="Unassembled WGS sequence"/>
</dbReference>
<evidence type="ECO:0000313" key="7">
    <source>
        <dbReference type="EMBL" id="MFC5985876.1"/>
    </source>
</evidence>
<protein>
    <submittedName>
        <fullName evidence="7">ABC transporter substrate-binding protein</fullName>
    </submittedName>
</protein>
<evidence type="ECO:0000256" key="1">
    <source>
        <dbReference type="ARBA" id="ARBA00004196"/>
    </source>
</evidence>
<comment type="caution">
    <text evidence="7">The sequence shown here is derived from an EMBL/GenBank/DDBJ whole genome shotgun (WGS) entry which is preliminary data.</text>
</comment>
<keyword evidence="3" id="KW-0813">Transport</keyword>
<sequence length="459" mass="51607">MNRHRSIISLMLAICLMFTIAACGNGNGNGGGSNNGGNNPTTTSEGNNNEQPATNNESTGDEKLTLYVYSNSGDSVESWNERFGDLLKEKFPNYTIEYIPKTDEVGLSELITAGQRIDIFWESIGGFSTYLLGADMQYDMTELIEKHGIDLTQLESTSMDAIRQISGDNQIYGLPVFNNTMVMYYNKDLFDKFGVDYPKDGMTWTEAAELSKKLTRTEGDKIYAGLSTSETHMLLMNQLSIPFVDPETQKATLDVDERWKDYYETVFVKPADASGYREYMVAHANKLPYRKEFLEAQDLAMFGWLSSITFVFPEEFSKMNWDMVAMPTFDDAPGVGTQAYPTYFSVTNMAENKDAAMEVIKYLISDEVQSKLSRMGVMPIVNNDSIIQQFGEDSMFKGKNFGAAFYNDFAPISYKSDFDRSLVTPYAKAAPRVVLEGDFNTIFREYAEESNQKITDSGQ</sequence>
<gene>
    <name evidence="7" type="ORF">ACFPXP_05455</name>
</gene>
<dbReference type="PANTHER" id="PTHR43649:SF31">
    <property type="entry name" value="SN-GLYCEROL-3-PHOSPHATE-BINDING PERIPLASMIC PROTEIN UGPB"/>
    <property type="match status" value="1"/>
</dbReference>
<dbReference type="Pfam" id="PF01547">
    <property type="entry name" value="SBP_bac_1"/>
    <property type="match status" value="1"/>
</dbReference>
<evidence type="ECO:0000313" key="8">
    <source>
        <dbReference type="Proteomes" id="UP001596250"/>
    </source>
</evidence>
<dbReference type="Gene3D" id="3.40.190.10">
    <property type="entry name" value="Periplasmic binding protein-like II"/>
    <property type="match status" value="1"/>
</dbReference>
<evidence type="ECO:0000256" key="5">
    <source>
        <dbReference type="SAM" id="MobiDB-lite"/>
    </source>
</evidence>
<evidence type="ECO:0000256" key="6">
    <source>
        <dbReference type="SAM" id="SignalP"/>
    </source>
</evidence>
<feature type="region of interest" description="Disordered" evidence="5">
    <location>
        <begin position="33"/>
        <end position="62"/>
    </location>
</feature>